<comment type="caution">
    <text evidence="5">The sequence shown here is derived from an EMBL/GenBank/DDBJ whole genome shotgun (WGS) entry which is preliminary data.</text>
</comment>
<feature type="domain" description="EF-hand" evidence="4">
    <location>
        <begin position="37"/>
        <end position="72"/>
    </location>
</feature>
<dbReference type="EMBL" id="CM004398">
    <property type="protein sequence ID" value="OAY34945.1"/>
    <property type="molecule type" value="Genomic_DNA"/>
</dbReference>
<keyword evidence="3" id="KW-0106">Calcium</keyword>
<dbReference type="PROSITE" id="PS50222">
    <property type="entry name" value="EF_HAND_2"/>
    <property type="match status" value="4"/>
</dbReference>
<dbReference type="InterPro" id="IPR039647">
    <property type="entry name" value="EF_hand_pair_protein_CML-like"/>
</dbReference>
<dbReference type="AlphaFoldDB" id="A0A2C9UU14"/>
<keyword evidence="1" id="KW-0479">Metal-binding</keyword>
<accession>A0A2C9UU14</accession>
<gene>
    <name evidence="5" type="ORF">MANES_12G059700v8</name>
</gene>
<protein>
    <recommendedName>
        <fullName evidence="4">EF-hand domain-containing protein</fullName>
    </recommendedName>
</protein>
<evidence type="ECO:0000313" key="6">
    <source>
        <dbReference type="Proteomes" id="UP000091857"/>
    </source>
</evidence>
<dbReference type="SUPFAM" id="SSF47473">
    <property type="entry name" value="EF-hand"/>
    <property type="match status" value="1"/>
</dbReference>
<dbReference type="PROSITE" id="PS00018">
    <property type="entry name" value="EF_HAND_1"/>
    <property type="match status" value="4"/>
</dbReference>
<feature type="domain" description="EF-hand" evidence="4">
    <location>
        <begin position="112"/>
        <end position="147"/>
    </location>
</feature>
<dbReference type="InterPro" id="IPR011992">
    <property type="entry name" value="EF-hand-dom_pair"/>
</dbReference>
<evidence type="ECO:0000256" key="3">
    <source>
        <dbReference type="ARBA" id="ARBA00022837"/>
    </source>
</evidence>
<keyword evidence="2" id="KW-0677">Repeat</keyword>
<dbReference type="InterPro" id="IPR018247">
    <property type="entry name" value="EF_Hand_1_Ca_BS"/>
</dbReference>
<dbReference type="InterPro" id="IPR002048">
    <property type="entry name" value="EF_hand_dom"/>
</dbReference>
<name>A0A2C9UU14_MANES</name>
<dbReference type="Gene3D" id="1.10.238.10">
    <property type="entry name" value="EF-hand"/>
    <property type="match status" value="2"/>
</dbReference>
<dbReference type="FunFam" id="1.10.238.10:FF:000001">
    <property type="entry name" value="Calmodulin 1"/>
    <property type="match status" value="1"/>
</dbReference>
<dbReference type="PANTHER" id="PTHR10891">
    <property type="entry name" value="EF-HAND CALCIUM-BINDING DOMAIN CONTAINING PROTEIN"/>
    <property type="match status" value="1"/>
</dbReference>
<proteinExistence type="predicted"/>
<dbReference type="Gramene" id="Manes.12G059700.1.v8.1">
    <property type="protein sequence ID" value="Manes.12G059700.1.v8.1.CDS.1"/>
    <property type="gene ID" value="Manes.12G059700.v8.1"/>
</dbReference>
<feature type="domain" description="EF-hand" evidence="4">
    <location>
        <begin position="74"/>
        <end position="109"/>
    </location>
</feature>
<reference evidence="6" key="1">
    <citation type="journal article" date="2016" name="Nat. Biotechnol.">
        <title>Sequencing wild and cultivated cassava and related species reveals extensive interspecific hybridization and genetic diversity.</title>
        <authorList>
            <person name="Bredeson J.V."/>
            <person name="Lyons J.B."/>
            <person name="Prochnik S.E."/>
            <person name="Wu G.A."/>
            <person name="Ha C.M."/>
            <person name="Edsinger-Gonzales E."/>
            <person name="Grimwood J."/>
            <person name="Schmutz J."/>
            <person name="Rabbi I.Y."/>
            <person name="Egesi C."/>
            <person name="Nauluvula P."/>
            <person name="Lebot V."/>
            <person name="Ndunguru J."/>
            <person name="Mkamilo G."/>
            <person name="Bart R.S."/>
            <person name="Setter T.L."/>
            <person name="Gleadow R.M."/>
            <person name="Kulakow P."/>
            <person name="Ferguson M.E."/>
            <person name="Rounsley S."/>
            <person name="Rokhsar D.S."/>
        </authorList>
    </citation>
    <scope>NUCLEOTIDE SEQUENCE [LARGE SCALE GENOMIC DNA]</scope>
    <source>
        <strain evidence="6">cv. AM560-2</strain>
    </source>
</reference>
<dbReference type="Pfam" id="PF13499">
    <property type="entry name" value="EF-hand_7"/>
    <property type="match status" value="2"/>
</dbReference>
<dbReference type="Proteomes" id="UP000091857">
    <property type="component" value="Chromosome 12"/>
</dbReference>
<evidence type="ECO:0000256" key="1">
    <source>
        <dbReference type="ARBA" id="ARBA00022723"/>
    </source>
</evidence>
<dbReference type="OMA" id="DCKQMIN"/>
<dbReference type="STRING" id="3983.A0A2C9UU14"/>
<organism evidence="5 6">
    <name type="scientific">Manihot esculenta</name>
    <name type="common">Cassava</name>
    <name type="synonym">Jatropha manihot</name>
    <dbReference type="NCBI Taxonomy" id="3983"/>
    <lineage>
        <taxon>Eukaryota</taxon>
        <taxon>Viridiplantae</taxon>
        <taxon>Streptophyta</taxon>
        <taxon>Embryophyta</taxon>
        <taxon>Tracheophyta</taxon>
        <taxon>Spermatophyta</taxon>
        <taxon>Magnoliopsida</taxon>
        <taxon>eudicotyledons</taxon>
        <taxon>Gunneridae</taxon>
        <taxon>Pentapetalae</taxon>
        <taxon>rosids</taxon>
        <taxon>fabids</taxon>
        <taxon>Malpighiales</taxon>
        <taxon>Euphorbiaceae</taxon>
        <taxon>Crotonoideae</taxon>
        <taxon>Manihoteae</taxon>
        <taxon>Manihot</taxon>
    </lineage>
</organism>
<dbReference type="SMART" id="SM00054">
    <property type="entry name" value="EFh"/>
    <property type="match status" value="4"/>
</dbReference>
<evidence type="ECO:0000259" key="4">
    <source>
        <dbReference type="PROSITE" id="PS50222"/>
    </source>
</evidence>
<feature type="domain" description="EF-hand" evidence="4">
    <location>
        <begin position="1"/>
        <end position="36"/>
    </location>
</feature>
<sequence length="152" mass="17087">MDAAELQRVFQMFDKNGDGKITRKELGESLQDLGIFISDKELIQMIEKMDGNRDGFVDIDEFGGLYESISNEKDEDEDIREAFNVLDKNGDGFITWDELRSVLASLGLNQGRGLEDCKRMIKKLDVDGNGMVDFKEFKQMTKGGGFAALDSI</sequence>
<dbReference type="PRINTS" id="PR01697">
    <property type="entry name" value="PARVALBUMIN"/>
</dbReference>
<evidence type="ECO:0000313" key="5">
    <source>
        <dbReference type="EMBL" id="OAY34945.1"/>
    </source>
</evidence>
<dbReference type="GO" id="GO:0005509">
    <property type="term" value="F:calcium ion binding"/>
    <property type="evidence" value="ECO:0000318"/>
    <property type="project" value="GO_Central"/>
</dbReference>
<keyword evidence="6" id="KW-1185">Reference proteome</keyword>
<evidence type="ECO:0000256" key="2">
    <source>
        <dbReference type="ARBA" id="ARBA00022737"/>
    </source>
</evidence>
<dbReference type="OrthoDB" id="26525at2759"/>